<protein>
    <submittedName>
        <fullName evidence="1">Uncharacterized protein</fullName>
    </submittedName>
</protein>
<dbReference type="EMBL" id="CP097562">
    <property type="protein sequence ID" value="USF24349.1"/>
    <property type="molecule type" value="Genomic_DNA"/>
</dbReference>
<sequence>MIIYTNLAKLKTNVYKNISYTGKNYSLHISLWLILMTDGEDFLQA</sequence>
<organism evidence="1 2">
    <name type="scientific">Mucispirillum schaedleri ASF457</name>
    <dbReference type="NCBI Taxonomy" id="1379858"/>
    <lineage>
        <taxon>Bacteria</taxon>
        <taxon>Pseudomonadati</taxon>
        <taxon>Deferribacterota</taxon>
        <taxon>Deferribacteres</taxon>
        <taxon>Deferribacterales</taxon>
        <taxon>Mucispirillaceae</taxon>
        <taxon>Mucispirillum</taxon>
    </lineage>
</organism>
<evidence type="ECO:0000313" key="1">
    <source>
        <dbReference type="EMBL" id="USF24349.1"/>
    </source>
</evidence>
<evidence type="ECO:0000313" key="2">
    <source>
        <dbReference type="Proteomes" id="UP000017429"/>
    </source>
</evidence>
<dbReference type="Proteomes" id="UP000017429">
    <property type="component" value="Chromosome"/>
</dbReference>
<gene>
    <name evidence="1" type="ORF">N508_001435</name>
</gene>
<keyword evidence="2" id="KW-1185">Reference proteome</keyword>
<proteinExistence type="predicted"/>
<dbReference type="AlphaFoldDB" id="V2QG75"/>
<reference evidence="1" key="3">
    <citation type="submission" date="2022-06" db="EMBL/GenBank/DDBJ databases">
        <title>Resources to Facilitate Use of the Altered Schaedler Flora (ASF) Mouse Model to Study Microbiome Function.</title>
        <authorList>
            <person name="Proctor A."/>
            <person name="Parvinroo S."/>
            <person name="Richie T."/>
            <person name="Jia X."/>
            <person name="Lee S.T.M."/>
            <person name="Karp P.D."/>
            <person name="Paley S."/>
            <person name="Kostic A.D."/>
            <person name="Pierre J.F."/>
            <person name="Wannemuehler M.J."/>
            <person name="Phillips G.J."/>
        </authorList>
    </citation>
    <scope>NUCLEOTIDE SEQUENCE</scope>
    <source>
        <strain evidence="1">ASF457</strain>
    </source>
</reference>
<dbReference type="KEGG" id="msch:N508_001435"/>
<reference evidence="1" key="2">
    <citation type="submission" date="2022-05" db="EMBL/GenBank/DDBJ databases">
        <authorList>
            <person name="Proctor A.L."/>
            <person name="Phillips G.J."/>
            <person name="Wannemuehler M.J."/>
        </authorList>
    </citation>
    <scope>NUCLEOTIDE SEQUENCE</scope>
    <source>
        <strain evidence="1">ASF457</strain>
    </source>
</reference>
<reference evidence="1" key="1">
    <citation type="journal article" date="2014" name="Genome Announc.">
        <title>Draft genome sequences of the altered schaedler flora, a defined bacterial community from gnotobiotic mice.</title>
        <authorList>
            <person name="Wannemuehler M.J."/>
            <person name="Overstreet A.M."/>
            <person name="Ward D.V."/>
            <person name="Phillips G.J."/>
        </authorList>
    </citation>
    <scope>NUCLEOTIDE SEQUENCE</scope>
    <source>
        <strain evidence="1">ASF457</strain>
    </source>
</reference>
<accession>V2QG75</accession>
<name>V2QG75_9BACT</name>